<keyword evidence="1" id="KW-0732">Signal</keyword>
<dbReference type="AlphaFoldDB" id="A0A067PP19"/>
<proteinExistence type="predicted"/>
<sequence length="65" mass="6934">MATPIVLAFLALALTCIVFQVRVSPLVVHGNRLLFSCFPPLGLQVGGVGPKLVQNLCPQNVNCDM</sequence>
<dbReference type="HOGENOM" id="CLU_2850005_0_0_1"/>
<name>A0A067PP19_9AGAM</name>
<feature type="signal peptide" evidence="1">
    <location>
        <begin position="1"/>
        <end position="20"/>
    </location>
</feature>
<protein>
    <submittedName>
        <fullName evidence="2">Uncharacterized protein</fullName>
    </submittedName>
</protein>
<feature type="chain" id="PRO_5001643335" evidence="1">
    <location>
        <begin position="21"/>
        <end position="65"/>
    </location>
</feature>
<dbReference type="EMBL" id="KL197724">
    <property type="protein sequence ID" value="KDQ55560.1"/>
    <property type="molecule type" value="Genomic_DNA"/>
</dbReference>
<dbReference type="Proteomes" id="UP000027265">
    <property type="component" value="Unassembled WGS sequence"/>
</dbReference>
<keyword evidence="3" id="KW-1185">Reference proteome</keyword>
<dbReference type="InParanoid" id="A0A067PP19"/>
<gene>
    <name evidence="2" type="ORF">JAAARDRAFT_36988</name>
</gene>
<accession>A0A067PP19</accession>
<evidence type="ECO:0000313" key="2">
    <source>
        <dbReference type="EMBL" id="KDQ55560.1"/>
    </source>
</evidence>
<organism evidence="2 3">
    <name type="scientific">Jaapia argillacea MUCL 33604</name>
    <dbReference type="NCBI Taxonomy" id="933084"/>
    <lineage>
        <taxon>Eukaryota</taxon>
        <taxon>Fungi</taxon>
        <taxon>Dikarya</taxon>
        <taxon>Basidiomycota</taxon>
        <taxon>Agaricomycotina</taxon>
        <taxon>Agaricomycetes</taxon>
        <taxon>Agaricomycetidae</taxon>
        <taxon>Jaapiales</taxon>
        <taxon>Jaapiaceae</taxon>
        <taxon>Jaapia</taxon>
    </lineage>
</organism>
<evidence type="ECO:0000256" key="1">
    <source>
        <dbReference type="SAM" id="SignalP"/>
    </source>
</evidence>
<evidence type="ECO:0000313" key="3">
    <source>
        <dbReference type="Proteomes" id="UP000027265"/>
    </source>
</evidence>
<reference evidence="3" key="1">
    <citation type="journal article" date="2014" name="Proc. Natl. Acad. Sci. U.S.A.">
        <title>Extensive sampling of basidiomycete genomes demonstrates inadequacy of the white-rot/brown-rot paradigm for wood decay fungi.</title>
        <authorList>
            <person name="Riley R."/>
            <person name="Salamov A.A."/>
            <person name="Brown D.W."/>
            <person name="Nagy L.G."/>
            <person name="Floudas D."/>
            <person name="Held B.W."/>
            <person name="Levasseur A."/>
            <person name="Lombard V."/>
            <person name="Morin E."/>
            <person name="Otillar R."/>
            <person name="Lindquist E.A."/>
            <person name="Sun H."/>
            <person name="LaButti K.M."/>
            <person name="Schmutz J."/>
            <person name="Jabbour D."/>
            <person name="Luo H."/>
            <person name="Baker S.E."/>
            <person name="Pisabarro A.G."/>
            <person name="Walton J.D."/>
            <person name="Blanchette R.A."/>
            <person name="Henrissat B."/>
            <person name="Martin F."/>
            <person name="Cullen D."/>
            <person name="Hibbett D.S."/>
            <person name="Grigoriev I.V."/>
        </authorList>
    </citation>
    <scope>NUCLEOTIDE SEQUENCE [LARGE SCALE GENOMIC DNA]</scope>
    <source>
        <strain evidence="3">MUCL 33604</strain>
    </source>
</reference>